<protein>
    <submittedName>
        <fullName evidence="1">Uncharacterized protein</fullName>
    </submittedName>
</protein>
<evidence type="ECO:0000313" key="1">
    <source>
        <dbReference type="EMBL" id="PRQ45267.1"/>
    </source>
</evidence>
<dbReference type="AlphaFoldDB" id="A0A2P6RFS8"/>
<reference evidence="1 2" key="1">
    <citation type="journal article" date="2018" name="Nat. Genet.">
        <title>The Rosa genome provides new insights in the design of modern roses.</title>
        <authorList>
            <person name="Bendahmane M."/>
        </authorList>
    </citation>
    <scope>NUCLEOTIDE SEQUENCE [LARGE SCALE GENOMIC DNA]</scope>
    <source>
        <strain evidence="2">cv. Old Blush</strain>
    </source>
</reference>
<gene>
    <name evidence="1" type="ORF">RchiOBHm_Chr3g0488311</name>
</gene>
<sequence>MVCFTKTLVIWKELKKKSNYRQKSSSQLLIEWFPFQLREEIDSA</sequence>
<dbReference type="EMBL" id="PDCK01000041">
    <property type="protein sequence ID" value="PRQ45267.1"/>
    <property type="molecule type" value="Genomic_DNA"/>
</dbReference>
<dbReference type="Gramene" id="PRQ45267">
    <property type="protein sequence ID" value="PRQ45267"/>
    <property type="gene ID" value="RchiOBHm_Chr3g0488311"/>
</dbReference>
<dbReference type="Proteomes" id="UP000238479">
    <property type="component" value="Chromosome 3"/>
</dbReference>
<evidence type="ECO:0000313" key="2">
    <source>
        <dbReference type="Proteomes" id="UP000238479"/>
    </source>
</evidence>
<name>A0A2P6RFS8_ROSCH</name>
<comment type="caution">
    <text evidence="1">The sequence shown here is derived from an EMBL/GenBank/DDBJ whole genome shotgun (WGS) entry which is preliminary data.</text>
</comment>
<keyword evidence="2" id="KW-1185">Reference proteome</keyword>
<accession>A0A2P6RFS8</accession>
<proteinExistence type="predicted"/>
<organism evidence="1 2">
    <name type="scientific">Rosa chinensis</name>
    <name type="common">China rose</name>
    <dbReference type="NCBI Taxonomy" id="74649"/>
    <lineage>
        <taxon>Eukaryota</taxon>
        <taxon>Viridiplantae</taxon>
        <taxon>Streptophyta</taxon>
        <taxon>Embryophyta</taxon>
        <taxon>Tracheophyta</taxon>
        <taxon>Spermatophyta</taxon>
        <taxon>Magnoliopsida</taxon>
        <taxon>eudicotyledons</taxon>
        <taxon>Gunneridae</taxon>
        <taxon>Pentapetalae</taxon>
        <taxon>rosids</taxon>
        <taxon>fabids</taxon>
        <taxon>Rosales</taxon>
        <taxon>Rosaceae</taxon>
        <taxon>Rosoideae</taxon>
        <taxon>Rosoideae incertae sedis</taxon>
        <taxon>Rosa</taxon>
    </lineage>
</organism>